<proteinExistence type="predicted"/>
<keyword evidence="2" id="KW-0812">Transmembrane</keyword>
<dbReference type="AlphaFoldDB" id="A0A1M6FD57"/>
<feature type="transmembrane region" description="Helical" evidence="2">
    <location>
        <begin position="29"/>
        <end position="50"/>
    </location>
</feature>
<feature type="region of interest" description="Disordered" evidence="1">
    <location>
        <begin position="167"/>
        <end position="192"/>
    </location>
</feature>
<gene>
    <name evidence="3" type="ORF">SAMN02745244_01410</name>
</gene>
<keyword evidence="4" id="KW-1185">Reference proteome</keyword>
<accession>A0A1M6FD57</accession>
<name>A0A1M6FD57_9ACTN</name>
<feature type="transmembrane region" description="Helical" evidence="2">
    <location>
        <begin position="56"/>
        <end position="73"/>
    </location>
</feature>
<evidence type="ECO:0000313" key="3">
    <source>
        <dbReference type="EMBL" id="SHI95670.1"/>
    </source>
</evidence>
<evidence type="ECO:0000256" key="1">
    <source>
        <dbReference type="SAM" id="MobiDB-lite"/>
    </source>
</evidence>
<dbReference type="RefSeq" id="WP_073186835.1">
    <property type="nucleotide sequence ID" value="NZ_FQZG01000021.1"/>
</dbReference>
<keyword evidence="2" id="KW-0472">Membrane</keyword>
<evidence type="ECO:0000313" key="4">
    <source>
        <dbReference type="Proteomes" id="UP000184512"/>
    </source>
</evidence>
<keyword evidence="2" id="KW-1133">Transmembrane helix</keyword>
<evidence type="ECO:0000256" key="2">
    <source>
        <dbReference type="SAM" id="Phobius"/>
    </source>
</evidence>
<reference evidence="3 4" key="1">
    <citation type="submission" date="2016-11" db="EMBL/GenBank/DDBJ databases">
        <authorList>
            <person name="Jaros S."/>
            <person name="Januszkiewicz K."/>
            <person name="Wedrychowicz H."/>
        </authorList>
    </citation>
    <scope>NUCLEOTIDE SEQUENCE [LARGE SCALE GENOMIC DNA]</scope>
    <source>
        <strain evidence="3 4">DSM 12906</strain>
    </source>
</reference>
<dbReference type="EMBL" id="FQZG01000021">
    <property type="protein sequence ID" value="SHI95670.1"/>
    <property type="molecule type" value="Genomic_DNA"/>
</dbReference>
<protein>
    <submittedName>
        <fullName evidence="3">Uncharacterized protein</fullName>
    </submittedName>
</protein>
<sequence>MGQRVFEYRDWVKSTPTKTHDELRRVMQVGYAMTGLLALLAVICLVVLIGTEPLQRQLLAGLIVLSGAAVMTFRRADTNRRGLARAKGGTVSMQGNYPLSVGDTGIHFPESFDDPAETWPLTGTVVEVKDVVKQQVIVLSHPGRTTRHFYSGALTVPVTEVQTEIEARQAASATDRGQIPMAPEGQADQEQG</sequence>
<organism evidence="3 4">
    <name type="scientific">Tessaracoccus bendigoensis DSM 12906</name>
    <dbReference type="NCBI Taxonomy" id="1123357"/>
    <lineage>
        <taxon>Bacteria</taxon>
        <taxon>Bacillati</taxon>
        <taxon>Actinomycetota</taxon>
        <taxon>Actinomycetes</taxon>
        <taxon>Propionibacteriales</taxon>
        <taxon>Propionibacteriaceae</taxon>
        <taxon>Tessaracoccus</taxon>
    </lineage>
</organism>
<dbReference type="Proteomes" id="UP000184512">
    <property type="component" value="Unassembled WGS sequence"/>
</dbReference>
<dbReference type="OrthoDB" id="3730143at2"/>